<evidence type="ECO:0000313" key="2">
    <source>
        <dbReference type="Proteomes" id="UP001215956"/>
    </source>
</evidence>
<protein>
    <submittedName>
        <fullName evidence="1">Transposase</fullName>
    </submittedName>
</protein>
<organism evidence="1 2">
    <name type="scientific">Candidatus Methanocrinis alkalitolerans</name>
    <dbReference type="NCBI Taxonomy" id="3033395"/>
    <lineage>
        <taxon>Archaea</taxon>
        <taxon>Methanobacteriati</taxon>
        <taxon>Methanobacteriota</taxon>
        <taxon>Stenosarchaea group</taxon>
        <taxon>Methanomicrobia</taxon>
        <taxon>Methanotrichales</taxon>
        <taxon>Methanotrichaceae</taxon>
        <taxon>Methanocrinis</taxon>
    </lineage>
</organism>
<feature type="non-terminal residue" evidence="1">
    <location>
        <position position="1"/>
    </location>
</feature>
<proteinExistence type="predicted"/>
<keyword evidence="2" id="KW-1185">Reference proteome</keyword>
<reference evidence="1 2" key="1">
    <citation type="submission" date="2023-03" db="EMBL/GenBank/DDBJ databases">
        <title>Whole genome sequencing of Methanotrichaceae archaeon M04Ac.</title>
        <authorList>
            <person name="Khomyakova M.A."/>
            <person name="Merkel A.Y."/>
            <person name="Slobodkin A.I."/>
        </authorList>
    </citation>
    <scope>NUCLEOTIDE SEQUENCE [LARGE SCALE GENOMIC DNA]</scope>
    <source>
        <strain evidence="1 2">M04Ac</strain>
    </source>
</reference>
<dbReference type="EMBL" id="JARFPL010000020">
    <property type="protein sequence ID" value="MDF0593403.1"/>
    <property type="molecule type" value="Genomic_DNA"/>
</dbReference>
<name>A0ABT5XFC3_9EURY</name>
<sequence>NRELELEFLRSMADEEHIMKIGDESDYKRWLWEARCKFRDFVHALELKRRRKNLNLEQRPYNDALNNFHNMMDRIDSFKMAVKKRLRKIEELWPNLTAFYFVDGAPATNNAIENYYSTSLKTHRKRQLKTSGIEDQMKLSAMKRAGIFERPQKTLLEAFLMFIPFLDTG</sequence>
<accession>A0ABT5XFC3</accession>
<gene>
    <name evidence="1" type="ORF">P0O24_07395</name>
</gene>
<evidence type="ECO:0000313" key="1">
    <source>
        <dbReference type="EMBL" id="MDF0593403.1"/>
    </source>
</evidence>
<dbReference type="Proteomes" id="UP001215956">
    <property type="component" value="Unassembled WGS sequence"/>
</dbReference>
<comment type="caution">
    <text evidence="1">The sequence shown here is derived from an EMBL/GenBank/DDBJ whole genome shotgun (WGS) entry which is preliminary data.</text>
</comment>